<evidence type="ECO:0000313" key="3">
    <source>
        <dbReference type="Proteomes" id="UP000003599"/>
    </source>
</evidence>
<dbReference type="Proteomes" id="UP000003599">
    <property type="component" value="Unassembled WGS sequence"/>
</dbReference>
<organism evidence="2 3">
    <name type="scientific">Dolosigranulum pigrum ATCC 51524</name>
    <dbReference type="NCBI Taxonomy" id="883103"/>
    <lineage>
        <taxon>Bacteria</taxon>
        <taxon>Bacillati</taxon>
        <taxon>Bacillota</taxon>
        <taxon>Bacilli</taxon>
        <taxon>Lactobacillales</taxon>
        <taxon>Carnobacteriaceae</taxon>
        <taxon>Dolosigranulum</taxon>
    </lineage>
</organism>
<gene>
    <name evidence="2" type="ORF">HMPREF9703_01239</name>
</gene>
<reference evidence="2 3" key="1">
    <citation type="submission" date="2012-01" db="EMBL/GenBank/DDBJ databases">
        <title>The Genome Sequence of Dolosigranulum pigrum ATCC 51524.</title>
        <authorList>
            <consortium name="The Broad Institute Genome Sequencing Platform"/>
            <person name="Earl A."/>
            <person name="Ward D."/>
            <person name="Feldgarden M."/>
            <person name="Gevers D."/>
            <person name="Huys G."/>
            <person name="Young S.K."/>
            <person name="Zeng Q."/>
            <person name="Gargeya S."/>
            <person name="Fitzgerald M."/>
            <person name="Haas B."/>
            <person name="Abouelleil A."/>
            <person name="Alvarado L."/>
            <person name="Arachchi H.M."/>
            <person name="Berlin A."/>
            <person name="Chapman S.B."/>
            <person name="Gearin G."/>
            <person name="Goldberg J."/>
            <person name="Griggs A."/>
            <person name="Gujja S."/>
            <person name="Hansen M."/>
            <person name="Heiman D."/>
            <person name="Howarth C."/>
            <person name="Larimer J."/>
            <person name="Lui A."/>
            <person name="MacDonald P.J.P."/>
            <person name="McCowen C."/>
            <person name="Montmayeur A."/>
            <person name="Murphy C."/>
            <person name="Neiman D."/>
            <person name="Pearson M."/>
            <person name="Priest M."/>
            <person name="Roberts A."/>
            <person name="Saif S."/>
            <person name="Shea T."/>
            <person name="Sisk P."/>
            <person name="Stolte C."/>
            <person name="Sykes S."/>
            <person name="Wortman J."/>
            <person name="Nusbaum C."/>
            <person name="Birren B."/>
        </authorList>
    </citation>
    <scope>NUCLEOTIDE SEQUENCE [LARGE SCALE GENOMIC DNA]</scope>
    <source>
        <strain evidence="2 3">ATCC 51524</strain>
    </source>
</reference>
<name>H3NFA8_9LACT</name>
<dbReference type="Pfam" id="PF12730">
    <property type="entry name" value="ABC2_membrane_4"/>
    <property type="match status" value="1"/>
</dbReference>
<keyword evidence="1" id="KW-0812">Transmembrane</keyword>
<dbReference type="AlphaFoldDB" id="H3NFA8"/>
<proteinExistence type="predicted"/>
<accession>H3NFA8</accession>
<keyword evidence="1" id="KW-1133">Transmembrane helix</keyword>
<feature type="transmembrane region" description="Helical" evidence="1">
    <location>
        <begin position="166"/>
        <end position="187"/>
    </location>
</feature>
<sequence length="242" mass="27962">MWTLIKNEFKTKGSQPVFYIILGIISLLQVLMVTMMIKFFDTITVNSPFLKAPFRVNNAFYLGRSFFFTVIVGAIIGYYIISVEYKNNTWEMLLLGTGDKKKILWSKFITSTLYYWGYQVIAYILFLIIQMTYFKLSVDWQFSMLALLSLIFSSLILFTLQLMAHYFISNGTSAITFAVVLIILIILMGRISKFMSYIVVSLTSQYLLVIVQFNVMYFLGIIGLNIFGAIILMLFVSKKFNL</sequence>
<dbReference type="RefSeq" id="WP_004636442.1">
    <property type="nucleotide sequence ID" value="NZ_JH601103.1"/>
</dbReference>
<dbReference type="HOGENOM" id="CLU_1145767_0_0_9"/>
<keyword evidence="1" id="KW-0472">Membrane</keyword>
<keyword evidence="3" id="KW-1185">Reference proteome</keyword>
<feature type="transmembrane region" description="Helical" evidence="1">
    <location>
        <begin position="140"/>
        <end position="160"/>
    </location>
</feature>
<dbReference type="EMBL" id="AGEF01000009">
    <property type="protein sequence ID" value="EHR33123.1"/>
    <property type="molecule type" value="Genomic_DNA"/>
</dbReference>
<feature type="transmembrane region" description="Helical" evidence="1">
    <location>
        <begin position="61"/>
        <end position="81"/>
    </location>
</feature>
<evidence type="ECO:0000313" key="2">
    <source>
        <dbReference type="EMBL" id="EHR33123.1"/>
    </source>
</evidence>
<feature type="transmembrane region" description="Helical" evidence="1">
    <location>
        <begin position="113"/>
        <end position="133"/>
    </location>
</feature>
<protein>
    <submittedName>
        <fullName evidence="2">Uncharacterized protein</fullName>
    </submittedName>
</protein>
<dbReference type="GeneID" id="42694674"/>
<evidence type="ECO:0000256" key="1">
    <source>
        <dbReference type="SAM" id="Phobius"/>
    </source>
</evidence>
<feature type="transmembrane region" description="Helical" evidence="1">
    <location>
        <begin position="17"/>
        <end position="40"/>
    </location>
</feature>
<feature type="transmembrane region" description="Helical" evidence="1">
    <location>
        <begin position="217"/>
        <end position="236"/>
    </location>
</feature>
<comment type="caution">
    <text evidence="2">The sequence shown here is derived from an EMBL/GenBank/DDBJ whole genome shotgun (WGS) entry which is preliminary data.</text>
</comment>
<dbReference type="eggNOG" id="ENOG50345B7">
    <property type="taxonomic scope" value="Bacteria"/>
</dbReference>